<dbReference type="GeneID" id="6750874"/>
<dbReference type="GO" id="GO:0005634">
    <property type="term" value="C:nucleus"/>
    <property type="evidence" value="ECO:0000318"/>
    <property type="project" value="GO_Central"/>
</dbReference>
<dbReference type="FunCoup" id="B3RMC3">
    <property type="interactions" value="1134"/>
</dbReference>
<dbReference type="SUPFAM" id="SSF48371">
    <property type="entry name" value="ARM repeat"/>
    <property type="match status" value="1"/>
</dbReference>
<dbReference type="eggNOG" id="KOG1949">
    <property type="taxonomic scope" value="Eukaryota"/>
</dbReference>
<dbReference type="AlphaFoldDB" id="B3RMC3"/>
<dbReference type="OMA" id="ETIENEC"/>
<dbReference type="EMBL" id="DS985242">
    <property type="protein sequence ID" value="EDV27825.1"/>
    <property type="molecule type" value="Genomic_DNA"/>
</dbReference>
<keyword evidence="2" id="KW-1185">Reference proteome</keyword>
<dbReference type="Proteomes" id="UP000009022">
    <property type="component" value="Unassembled WGS sequence"/>
</dbReference>
<evidence type="ECO:0000313" key="2">
    <source>
        <dbReference type="Proteomes" id="UP000009022"/>
    </source>
</evidence>
<dbReference type="InterPro" id="IPR016024">
    <property type="entry name" value="ARM-type_fold"/>
</dbReference>
<dbReference type="PhylomeDB" id="B3RMC3"/>
<dbReference type="STRING" id="10228.B3RMC3"/>
<dbReference type="Gene3D" id="1.25.10.10">
    <property type="entry name" value="Leucine-rich Repeat Variant"/>
    <property type="match status" value="1"/>
</dbReference>
<protein>
    <recommendedName>
        <fullName evidence="3">Condensin-2 complex subunit G2</fullName>
    </recommendedName>
</protein>
<dbReference type="InterPro" id="IPR024741">
    <property type="entry name" value="Condensin2_G2"/>
</dbReference>
<dbReference type="CTD" id="6750874"/>
<dbReference type="OrthoDB" id="10062843at2759"/>
<gene>
    <name evidence="1" type="ORF">TRIADDRAFT_63696</name>
</gene>
<dbReference type="HOGENOM" id="CLU_008117_0_0_1"/>
<dbReference type="Pfam" id="PF12422">
    <property type="entry name" value="Condensin2nSMC"/>
    <property type="match status" value="1"/>
</dbReference>
<dbReference type="PANTHER" id="PTHR16199">
    <property type="entry name" value="CONDENSIN-2 COMPLEX SUBUNIT G2"/>
    <property type="match status" value="1"/>
</dbReference>
<name>B3RMC3_TRIAD</name>
<organism evidence="1 2">
    <name type="scientific">Trichoplax adhaerens</name>
    <name type="common">Trichoplax reptans</name>
    <dbReference type="NCBI Taxonomy" id="10228"/>
    <lineage>
        <taxon>Eukaryota</taxon>
        <taxon>Metazoa</taxon>
        <taxon>Placozoa</taxon>
        <taxon>Uniplacotomia</taxon>
        <taxon>Trichoplacea</taxon>
        <taxon>Trichoplacidae</taxon>
        <taxon>Trichoplax</taxon>
    </lineage>
</organism>
<accession>B3RMC3</accession>
<evidence type="ECO:0008006" key="3">
    <source>
        <dbReference type="Google" id="ProtNLM"/>
    </source>
</evidence>
<reference evidence="1 2" key="1">
    <citation type="journal article" date="2008" name="Nature">
        <title>The Trichoplax genome and the nature of placozoans.</title>
        <authorList>
            <person name="Srivastava M."/>
            <person name="Begovic E."/>
            <person name="Chapman J."/>
            <person name="Putnam N.H."/>
            <person name="Hellsten U."/>
            <person name="Kawashima T."/>
            <person name="Kuo A."/>
            <person name="Mitros T."/>
            <person name="Salamov A."/>
            <person name="Carpenter M.L."/>
            <person name="Signorovitch A.Y."/>
            <person name="Moreno M.A."/>
            <person name="Kamm K."/>
            <person name="Grimwood J."/>
            <person name="Schmutz J."/>
            <person name="Shapiro H."/>
            <person name="Grigoriev I.V."/>
            <person name="Buss L.W."/>
            <person name="Schierwater B."/>
            <person name="Dellaporta S.L."/>
            <person name="Rokhsar D.S."/>
        </authorList>
    </citation>
    <scope>NUCLEOTIDE SEQUENCE [LARGE SCALE GENOMIC DNA]</scope>
    <source>
        <strain evidence="1 2">Grell-BS-1999</strain>
    </source>
</reference>
<dbReference type="RefSeq" id="XP_002109659.1">
    <property type="nucleotide sequence ID" value="XM_002109623.1"/>
</dbReference>
<dbReference type="KEGG" id="tad:TRIADDRAFT_63696"/>
<sequence length="1180" mass="134695">MASLHQDFLKLCQNGADSVKFTDFMIRNCKRNSSFSLPEVLQELNKQESNQLWKGILGICNSVLGNFHFELAENEFFEQDLQDRMGAVDCLQEVTKVINAALQIKTDKDGIEPSLHEIASILHGILMSLPEAAITLQDSISRICELWWSKDFSAKEELIPHMVPYLLMRCLQPDAVLKDIKRLWQIRNCLLLLDYDDPSADSTKLLLLRCYMQPLFLKTDEGRRILTYTFGLHVPLIEDIHATIKNNIPSSSRSLQEYYGEVYFRAWRSSSGPYREKIENFCIQDLMHHAIHARISRPSIAAALKRILDQFHREKKQSGVDKMLLTLYQPIIWRSLKVANAIVRANAAALLFSAFPLHDPDGANEDIDILMQRQFDAFADLLQDPCPNVREVTVKGVCRAISIFWELIPIGVLNSLLNKLVNQLANDGSSTGVRCAVIKGLSFILDNHLSQPSLKALLPKLTNHIHDFSERVRLAFIDLLILVKGSLGIKFWEIVPSEHLLARLEMDTSEVAGKIVELLFNSFIPLTRGEDVQITRCVTLLRTNSNAARRFYQFAVRYMSVDATGKYIITLCRYVLSCLESDLRQQDDNMKENVRDHNVDNGMESEVNDEVNDEKIMQGLMETIAILWTQIYNELQKPVNENICNKLKMKFGKALPVLWTAFKTSPSAAATITIAGCLPATQVSELSQDCYDDLVSVSNDALLDNFNHYVSSLCMWGRCDVILEQIMRWLQFEISSKDKAVHEAPSKKKKRSRKTALHNAEKKPELALRILDFMMRDAKCRPWMLARHDRLRPVIERLKLSMDNIENVFKNSTSNNDGFRESSIFNLKFGFEIYHRLLIHLAFEERNNTSPALFLRDDVCDMLSWVKRVILPNVEAVNDKSEDDDTSNKKRSNSSKVTEVKTDLGIGILEVAMTIVHDALVFTPINVRLAGDVIQILKQTVTKVASNRQIFLQSVKIVCHLARHSLFSYIGNDSGYIDVCSNSTTLEIVKFILETWLTLSEDNSYKASTNVNGAISVLIWTLIRLQCVTDSPDVNYLKLVTELVICDTQRHLKKLWHADKLENFEANLIKPIASSILGVLFRNSAVERRCAEEIIQAVNSSRIDFWYCAAIVQILRQFKKDDRIIDAASRQCLEQIQNYFNSRELGDDQVNDSRLRLVLCLYFGFDMTKQELMDMVVANK</sequence>
<evidence type="ECO:0000313" key="1">
    <source>
        <dbReference type="EMBL" id="EDV27825.1"/>
    </source>
</evidence>
<dbReference type="PANTHER" id="PTHR16199:SF4">
    <property type="entry name" value="CONDENSIN-2 COMPLEX SUBUNIT G2"/>
    <property type="match status" value="1"/>
</dbReference>
<dbReference type="InParanoid" id="B3RMC3"/>
<dbReference type="GO" id="GO:0000070">
    <property type="term" value="P:mitotic sister chromatid segregation"/>
    <property type="evidence" value="ECO:0000318"/>
    <property type="project" value="GO_Central"/>
</dbReference>
<proteinExistence type="predicted"/>
<dbReference type="InterPro" id="IPR011989">
    <property type="entry name" value="ARM-like"/>
</dbReference>
<dbReference type="GO" id="GO:0000796">
    <property type="term" value="C:condensin complex"/>
    <property type="evidence" value="ECO:0000318"/>
    <property type="project" value="GO_Central"/>
</dbReference>